<gene>
    <name evidence="1" type="ORF">SAMN05421734_1023</name>
</gene>
<dbReference type="AlphaFoldDB" id="A0A1G6GXJ6"/>
<dbReference type="Gene3D" id="1.10.287.1100">
    <property type="entry name" value="Sporulation inhibitor A"/>
    <property type="match status" value="1"/>
</dbReference>
<dbReference type="RefSeq" id="WP_090792600.1">
    <property type="nucleotide sequence ID" value="NZ_FMYI01000002.1"/>
</dbReference>
<organism evidence="1 2">
    <name type="scientific">Pelagirhabdus alkalitolerans</name>
    <dbReference type="NCBI Taxonomy" id="1612202"/>
    <lineage>
        <taxon>Bacteria</taxon>
        <taxon>Bacillati</taxon>
        <taxon>Bacillota</taxon>
        <taxon>Bacilli</taxon>
        <taxon>Bacillales</taxon>
        <taxon>Bacillaceae</taxon>
        <taxon>Pelagirhabdus</taxon>
    </lineage>
</organism>
<accession>A0A1G6GXJ6</accession>
<proteinExistence type="predicted"/>
<dbReference type="InterPro" id="IPR015064">
    <property type="entry name" value="Sda"/>
</dbReference>
<dbReference type="InterPro" id="IPR036916">
    <property type="entry name" value="Sda_sf"/>
</dbReference>
<name>A0A1G6GXJ6_9BACI</name>
<evidence type="ECO:0000313" key="2">
    <source>
        <dbReference type="Proteomes" id="UP000242949"/>
    </source>
</evidence>
<sequence length="50" mass="5828">MHHLSDTLLTEAIDQAIKHELDDHFISLLETERLRRGLDSNDTEQLVDDK</sequence>
<dbReference type="OrthoDB" id="2933732at2"/>
<keyword evidence="2" id="KW-1185">Reference proteome</keyword>
<reference evidence="2" key="1">
    <citation type="submission" date="2016-09" db="EMBL/GenBank/DDBJ databases">
        <authorList>
            <person name="Varghese N."/>
            <person name="Submissions S."/>
        </authorList>
    </citation>
    <scope>NUCLEOTIDE SEQUENCE [LARGE SCALE GENOMIC DNA]</scope>
    <source>
        <strain evidence="2">S5</strain>
    </source>
</reference>
<protein>
    <submittedName>
        <fullName evidence="1">Sporulation inhibitor A</fullName>
    </submittedName>
</protein>
<dbReference type="SUPFAM" id="SSF100985">
    <property type="entry name" value="Sporulation inhibitor Sda"/>
    <property type="match status" value="1"/>
</dbReference>
<evidence type="ECO:0000313" key="1">
    <source>
        <dbReference type="EMBL" id="SDB86633.1"/>
    </source>
</evidence>
<dbReference type="Proteomes" id="UP000242949">
    <property type="component" value="Unassembled WGS sequence"/>
</dbReference>
<dbReference type="Pfam" id="PF08970">
    <property type="entry name" value="Sda"/>
    <property type="match status" value="1"/>
</dbReference>
<dbReference type="EMBL" id="FMYI01000002">
    <property type="protein sequence ID" value="SDB86633.1"/>
    <property type="molecule type" value="Genomic_DNA"/>
</dbReference>